<dbReference type="RefSeq" id="XP_007836537.1">
    <property type="nucleotide sequence ID" value="XM_007838346.1"/>
</dbReference>
<keyword evidence="3" id="KW-1185">Reference proteome</keyword>
<dbReference type="EMBL" id="KI912115">
    <property type="protein sequence ID" value="ETS77703.1"/>
    <property type="molecule type" value="Genomic_DNA"/>
</dbReference>
<evidence type="ECO:0008006" key="4">
    <source>
        <dbReference type="Google" id="ProtNLM"/>
    </source>
</evidence>
<organism evidence="2 3">
    <name type="scientific">Pestalotiopsis fici (strain W106-1 / CGMCC3.15140)</name>
    <dbReference type="NCBI Taxonomy" id="1229662"/>
    <lineage>
        <taxon>Eukaryota</taxon>
        <taxon>Fungi</taxon>
        <taxon>Dikarya</taxon>
        <taxon>Ascomycota</taxon>
        <taxon>Pezizomycotina</taxon>
        <taxon>Sordariomycetes</taxon>
        <taxon>Xylariomycetidae</taxon>
        <taxon>Amphisphaeriales</taxon>
        <taxon>Sporocadaceae</taxon>
        <taxon>Pestalotiopsis</taxon>
    </lineage>
</organism>
<evidence type="ECO:0000256" key="1">
    <source>
        <dbReference type="SAM" id="MobiDB-lite"/>
    </source>
</evidence>
<name>W3WV09_PESFW</name>
<proteinExistence type="predicted"/>
<dbReference type="GeneID" id="19274778"/>
<feature type="compositionally biased region" description="Basic and acidic residues" evidence="1">
    <location>
        <begin position="208"/>
        <end position="220"/>
    </location>
</feature>
<accession>W3WV09</accession>
<dbReference type="HOGENOM" id="CLU_1256430_0_0_1"/>
<dbReference type="OrthoDB" id="4748384at2759"/>
<dbReference type="KEGG" id="pfy:PFICI_09765"/>
<dbReference type="AlphaFoldDB" id="W3WV09"/>
<sequence length="220" mass="25004">MDSYLNTPMGPRKPLSRDPNELLQQTTTMLFTKSEVPGSLRERLIGDFVGLFKQRDELDADVLLRKMFIILDYYYFQRSLSEHAVQLSIYNQGPTASDLAGLYIGGGIYMYRHSGSNGERITPSEMISTLIHEMTHAYFAVLTDRAKRRELVDKNGGHGLPWNALYHSIINDVCKWSPELATFGQLLDERGTPENINDANRLSYQLDQDEHTSDNKGKGK</sequence>
<dbReference type="InParanoid" id="W3WV09"/>
<protein>
    <recommendedName>
        <fullName evidence="4">SprT-like domain-containing protein</fullName>
    </recommendedName>
</protein>
<feature type="region of interest" description="Disordered" evidence="1">
    <location>
        <begin position="200"/>
        <end position="220"/>
    </location>
</feature>
<evidence type="ECO:0000313" key="3">
    <source>
        <dbReference type="Proteomes" id="UP000030651"/>
    </source>
</evidence>
<dbReference type="Proteomes" id="UP000030651">
    <property type="component" value="Unassembled WGS sequence"/>
</dbReference>
<evidence type="ECO:0000313" key="2">
    <source>
        <dbReference type="EMBL" id="ETS77703.1"/>
    </source>
</evidence>
<gene>
    <name evidence="2" type="ORF">PFICI_09765</name>
</gene>
<reference evidence="3" key="1">
    <citation type="journal article" date="2015" name="BMC Genomics">
        <title>Genomic and transcriptomic analysis of the endophytic fungus Pestalotiopsis fici reveals its lifestyle and high potential for synthesis of natural products.</title>
        <authorList>
            <person name="Wang X."/>
            <person name="Zhang X."/>
            <person name="Liu L."/>
            <person name="Xiang M."/>
            <person name="Wang W."/>
            <person name="Sun X."/>
            <person name="Che Y."/>
            <person name="Guo L."/>
            <person name="Liu G."/>
            <person name="Guo L."/>
            <person name="Wang C."/>
            <person name="Yin W.B."/>
            <person name="Stadler M."/>
            <person name="Zhang X."/>
            <person name="Liu X."/>
        </authorList>
    </citation>
    <scope>NUCLEOTIDE SEQUENCE [LARGE SCALE GENOMIC DNA]</scope>
    <source>
        <strain evidence="3">W106-1 / CGMCC3.15140</strain>
    </source>
</reference>